<dbReference type="Gene3D" id="1.10.260.40">
    <property type="entry name" value="lambda repressor-like DNA-binding domains"/>
    <property type="match status" value="1"/>
</dbReference>
<name>A0AA47G9P1_9LACT</name>
<evidence type="ECO:0000313" key="2">
    <source>
        <dbReference type="EMBL" id="WAT24561.1"/>
    </source>
</evidence>
<reference evidence="2" key="1">
    <citation type="submission" date="2022-12" db="EMBL/GenBank/DDBJ databases">
        <title>Whole genome sequence analysis of a duck derived balloon bacteium Aerococcus urinaeequi henan2020.</title>
        <authorList>
            <person name="Zhang H."/>
            <person name="Qiao H.X."/>
            <person name="Bian C.Z."/>
            <person name="Shu J.C."/>
        </authorList>
    </citation>
    <scope>NUCLEOTIDE SEQUENCE</scope>
    <source>
        <strain evidence="2">2020-HN-1</strain>
    </source>
</reference>
<dbReference type="AlphaFoldDB" id="A0AA47G9P1"/>
<proteinExistence type="predicted"/>
<dbReference type="InterPro" id="IPR010982">
    <property type="entry name" value="Lambda_DNA-bd_dom_sf"/>
</dbReference>
<evidence type="ECO:0000259" key="1">
    <source>
        <dbReference type="PROSITE" id="PS50943"/>
    </source>
</evidence>
<sequence>MKNIIQGYRKMTGLSQQDMANIFNVSRQAYWNKENGKSSFKDTEKELFTDQVKKIKPRITIQDIFFSN</sequence>
<dbReference type="SUPFAM" id="SSF47413">
    <property type="entry name" value="lambda repressor-like DNA-binding domains"/>
    <property type="match status" value="1"/>
</dbReference>
<accession>A0AA47G9P1</accession>
<dbReference type="PROSITE" id="PS50943">
    <property type="entry name" value="HTH_CROC1"/>
    <property type="match status" value="1"/>
</dbReference>
<protein>
    <submittedName>
        <fullName evidence="2">Transcriptional regulator</fullName>
    </submittedName>
</protein>
<feature type="domain" description="HTH cro/C1-type" evidence="1">
    <location>
        <begin position="5"/>
        <end position="39"/>
    </location>
</feature>
<organism evidence="2 3">
    <name type="scientific">Aerococcus urinaeequi</name>
    <dbReference type="NCBI Taxonomy" id="51665"/>
    <lineage>
        <taxon>Bacteria</taxon>
        <taxon>Bacillati</taxon>
        <taxon>Bacillota</taxon>
        <taxon>Bacilli</taxon>
        <taxon>Lactobacillales</taxon>
        <taxon>Aerococcaceae</taxon>
        <taxon>Aerococcus</taxon>
    </lineage>
</organism>
<gene>
    <name evidence="2" type="ORF">OZ415_00120</name>
</gene>
<evidence type="ECO:0000313" key="3">
    <source>
        <dbReference type="Proteomes" id="UP001164714"/>
    </source>
</evidence>
<dbReference type="GO" id="GO:0003677">
    <property type="term" value="F:DNA binding"/>
    <property type="evidence" value="ECO:0007669"/>
    <property type="project" value="InterPro"/>
</dbReference>
<dbReference type="RefSeq" id="WP_269104995.1">
    <property type="nucleotide sequence ID" value="NZ_CP114063.1"/>
</dbReference>
<dbReference type="EMBL" id="CP114063">
    <property type="protein sequence ID" value="WAT24561.1"/>
    <property type="molecule type" value="Genomic_DNA"/>
</dbReference>
<dbReference type="CDD" id="cd00093">
    <property type="entry name" value="HTH_XRE"/>
    <property type="match status" value="1"/>
</dbReference>
<dbReference type="InterPro" id="IPR001387">
    <property type="entry name" value="Cro/C1-type_HTH"/>
</dbReference>
<dbReference type="Proteomes" id="UP001164714">
    <property type="component" value="Chromosome"/>
</dbReference>